<evidence type="ECO:0000313" key="1">
    <source>
        <dbReference type="EMBL" id="KAJ3591010.1"/>
    </source>
</evidence>
<comment type="caution">
    <text evidence="1">The sequence shown here is derived from an EMBL/GenBank/DDBJ whole genome shotgun (WGS) entry which is preliminary data.</text>
</comment>
<reference evidence="1" key="1">
    <citation type="submission" date="2022-07" db="EMBL/GenBank/DDBJ databases">
        <title>Chromosome-level genome of Muraenolepis orangiensis.</title>
        <authorList>
            <person name="Kim J."/>
        </authorList>
    </citation>
    <scope>NUCLEOTIDE SEQUENCE</scope>
    <source>
        <strain evidence="1">KU_S4_2022</strain>
        <tissue evidence="1">Muscle</tissue>
    </source>
</reference>
<protein>
    <submittedName>
        <fullName evidence="1">Uncharacterized protein</fullName>
    </submittedName>
</protein>
<proteinExistence type="predicted"/>
<dbReference type="Proteomes" id="UP001148018">
    <property type="component" value="Unassembled WGS sequence"/>
</dbReference>
<dbReference type="EMBL" id="JANIIK010000114">
    <property type="protein sequence ID" value="KAJ3591010.1"/>
    <property type="molecule type" value="Genomic_DNA"/>
</dbReference>
<sequence>MVPRSGAVPGVTPWSTTEGTYRDGLLALRPKWTLAAGVSPHGGGQVVQVSTPNQEERLSWRQRLHRSLNLPRWEIFPWSS</sequence>
<evidence type="ECO:0000313" key="2">
    <source>
        <dbReference type="Proteomes" id="UP001148018"/>
    </source>
</evidence>
<accession>A0A9Q0IAB6</accession>
<name>A0A9Q0IAB6_9TELE</name>
<organism evidence="1 2">
    <name type="scientific">Muraenolepis orangiensis</name>
    <name type="common">Patagonian moray cod</name>
    <dbReference type="NCBI Taxonomy" id="630683"/>
    <lineage>
        <taxon>Eukaryota</taxon>
        <taxon>Metazoa</taxon>
        <taxon>Chordata</taxon>
        <taxon>Craniata</taxon>
        <taxon>Vertebrata</taxon>
        <taxon>Euteleostomi</taxon>
        <taxon>Actinopterygii</taxon>
        <taxon>Neopterygii</taxon>
        <taxon>Teleostei</taxon>
        <taxon>Neoteleostei</taxon>
        <taxon>Acanthomorphata</taxon>
        <taxon>Zeiogadaria</taxon>
        <taxon>Gadariae</taxon>
        <taxon>Gadiformes</taxon>
        <taxon>Muraenolepidoidei</taxon>
        <taxon>Muraenolepididae</taxon>
        <taxon>Muraenolepis</taxon>
    </lineage>
</organism>
<dbReference type="AlphaFoldDB" id="A0A9Q0IAB6"/>
<gene>
    <name evidence="1" type="ORF">NHX12_008957</name>
</gene>
<keyword evidence="2" id="KW-1185">Reference proteome</keyword>